<dbReference type="RefSeq" id="WP_091756194.1">
    <property type="nucleotide sequence ID" value="NZ_FOHB01000001.1"/>
</dbReference>
<evidence type="ECO:0000256" key="1">
    <source>
        <dbReference type="SAM" id="Phobius"/>
    </source>
</evidence>
<reference evidence="4" key="1">
    <citation type="submission" date="2016-10" db="EMBL/GenBank/DDBJ databases">
        <authorList>
            <person name="Varghese N."/>
            <person name="Submissions S."/>
        </authorList>
    </citation>
    <scope>NUCLEOTIDE SEQUENCE [LARGE SCALE GENOMIC DNA]</scope>
    <source>
        <strain evidence="4">CGMCC 1.6963</strain>
    </source>
</reference>
<feature type="signal peptide" evidence="2">
    <location>
        <begin position="1"/>
        <end position="28"/>
    </location>
</feature>
<keyword evidence="1" id="KW-1133">Transmembrane helix</keyword>
<organism evidence="3 4">
    <name type="scientific">Pedococcus cremeus</name>
    <dbReference type="NCBI Taxonomy" id="587636"/>
    <lineage>
        <taxon>Bacteria</taxon>
        <taxon>Bacillati</taxon>
        <taxon>Actinomycetota</taxon>
        <taxon>Actinomycetes</taxon>
        <taxon>Micrococcales</taxon>
        <taxon>Intrasporangiaceae</taxon>
        <taxon>Pedococcus</taxon>
    </lineage>
</organism>
<keyword evidence="1" id="KW-0812">Transmembrane</keyword>
<dbReference type="STRING" id="587636.SAMN05216199_1227"/>
<name>A0A1H9S273_9MICO</name>
<keyword evidence="2" id="KW-0732">Signal</keyword>
<evidence type="ECO:0000256" key="2">
    <source>
        <dbReference type="SAM" id="SignalP"/>
    </source>
</evidence>
<evidence type="ECO:0000313" key="4">
    <source>
        <dbReference type="Proteomes" id="UP000199019"/>
    </source>
</evidence>
<protein>
    <recommendedName>
        <fullName evidence="5">Lipoprotein</fullName>
    </recommendedName>
</protein>
<accession>A0A1H9S273</accession>
<dbReference type="PROSITE" id="PS51257">
    <property type="entry name" value="PROKAR_LIPOPROTEIN"/>
    <property type="match status" value="1"/>
</dbReference>
<dbReference type="AlphaFoldDB" id="A0A1H9S273"/>
<feature type="chain" id="PRO_5011663519" description="Lipoprotein" evidence="2">
    <location>
        <begin position="29"/>
        <end position="95"/>
    </location>
</feature>
<dbReference type="OrthoDB" id="165386at2"/>
<feature type="transmembrane region" description="Helical" evidence="1">
    <location>
        <begin position="38"/>
        <end position="56"/>
    </location>
</feature>
<evidence type="ECO:0000313" key="3">
    <source>
        <dbReference type="EMBL" id="SER79028.1"/>
    </source>
</evidence>
<keyword evidence="4" id="KW-1185">Reference proteome</keyword>
<dbReference type="Proteomes" id="UP000199019">
    <property type="component" value="Unassembled WGS sequence"/>
</dbReference>
<evidence type="ECO:0008006" key="5">
    <source>
        <dbReference type="Google" id="ProtNLM"/>
    </source>
</evidence>
<dbReference type="EMBL" id="FOHB01000001">
    <property type="protein sequence ID" value="SER79028.1"/>
    <property type="molecule type" value="Genomic_DNA"/>
</dbReference>
<proteinExistence type="predicted"/>
<gene>
    <name evidence="3" type="ORF">SAMN05216199_1227</name>
</gene>
<keyword evidence="1" id="KW-0472">Membrane</keyword>
<sequence length="95" mass="10031">MGQVTVRRVLLGAAVVLLLGACAAGTNAAESHSGAGFWLGLWQGMIIPVTFVISLFNDNVSIYEVHNNGNWYDFGFVLGLTFPYGAAGGGAARRR</sequence>